<proteinExistence type="predicted"/>
<sequence length="193" mass="20099">MRSEPNPSNRFAGAAAAATDGITSLSMLLIGMLWIGASAMQDPAIMARRAMEVPSAFWIQDGLKLVSAAASIVLIVAIRKLTHHAGWIRWPGFLAAACLIGNAALSIALMIGLASPSLVPFIGLLAFGAALSGALWLVLLNGTALVARPWPPVISILGIGAGLVGFYPPLGMVAFALGLTWTCAMIWVFLHKA</sequence>
<feature type="transmembrane region" description="Helical" evidence="1">
    <location>
        <begin position="90"/>
        <end position="112"/>
    </location>
</feature>
<feature type="transmembrane region" description="Helical" evidence="1">
    <location>
        <begin position="150"/>
        <end position="167"/>
    </location>
</feature>
<protein>
    <submittedName>
        <fullName evidence="2">Uncharacterized protein</fullName>
    </submittedName>
</protein>
<evidence type="ECO:0000313" key="2">
    <source>
        <dbReference type="EMBL" id="RMA41910.1"/>
    </source>
</evidence>
<evidence type="ECO:0000256" key="1">
    <source>
        <dbReference type="SAM" id="Phobius"/>
    </source>
</evidence>
<dbReference type="Proteomes" id="UP000281343">
    <property type="component" value="Unassembled WGS sequence"/>
</dbReference>
<dbReference type="AlphaFoldDB" id="A0A3L9YGF1"/>
<keyword evidence="3" id="KW-1185">Reference proteome</keyword>
<feature type="transmembrane region" description="Helical" evidence="1">
    <location>
        <begin position="118"/>
        <end position="138"/>
    </location>
</feature>
<keyword evidence="1" id="KW-0472">Membrane</keyword>
<organism evidence="2 3">
    <name type="scientific">Rhodophyticola porphyridii</name>
    <dbReference type="NCBI Taxonomy" id="1852017"/>
    <lineage>
        <taxon>Bacteria</taxon>
        <taxon>Pseudomonadati</taxon>
        <taxon>Pseudomonadota</taxon>
        <taxon>Alphaproteobacteria</taxon>
        <taxon>Rhodobacterales</taxon>
        <taxon>Roseobacteraceae</taxon>
        <taxon>Rhodophyticola</taxon>
    </lineage>
</organism>
<keyword evidence="1" id="KW-0812">Transmembrane</keyword>
<keyword evidence="1" id="KW-1133">Transmembrane helix</keyword>
<comment type="caution">
    <text evidence="2">The sequence shown here is derived from an EMBL/GenBank/DDBJ whole genome shotgun (WGS) entry which is preliminary data.</text>
</comment>
<feature type="transmembrane region" description="Helical" evidence="1">
    <location>
        <begin position="57"/>
        <end position="78"/>
    </location>
</feature>
<dbReference type="EMBL" id="RCNT01000005">
    <property type="protein sequence ID" value="RMA41910.1"/>
    <property type="molecule type" value="Genomic_DNA"/>
</dbReference>
<dbReference type="RefSeq" id="WP_121898016.1">
    <property type="nucleotide sequence ID" value="NZ_RCNT01000005.1"/>
</dbReference>
<name>A0A3L9YGF1_9RHOB</name>
<evidence type="ECO:0000313" key="3">
    <source>
        <dbReference type="Proteomes" id="UP000281343"/>
    </source>
</evidence>
<accession>A0A3L9YGF1</accession>
<gene>
    <name evidence="2" type="ORF">D9R08_10515</name>
</gene>
<feature type="transmembrane region" description="Helical" evidence="1">
    <location>
        <begin position="12"/>
        <end position="37"/>
    </location>
</feature>
<feature type="transmembrane region" description="Helical" evidence="1">
    <location>
        <begin position="173"/>
        <end position="190"/>
    </location>
</feature>
<reference evidence="2 3" key="1">
    <citation type="submission" date="2018-10" db="EMBL/GenBank/DDBJ databases">
        <authorList>
            <person name="Jung H.S."/>
            <person name="Jeon C.O."/>
        </authorList>
    </citation>
    <scope>NUCLEOTIDE SEQUENCE [LARGE SCALE GENOMIC DNA]</scope>
    <source>
        <strain evidence="2 3">MA-7-27</strain>
    </source>
</reference>